<dbReference type="PANTHER" id="PTHR47055">
    <property type="entry name" value="DDE_TNP_1_7 DOMAIN-CONTAINING PROTEIN"/>
    <property type="match status" value="1"/>
</dbReference>
<gene>
    <name evidence="2" type="ORF">ILUMI_17657</name>
</gene>
<dbReference type="Pfam" id="PF13843">
    <property type="entry name" value="DDE_Tnp_1_7"/>
    <property type="match status" value="1"/>
</dbReference>
<name>A0A8K0CMW2_IGNLU</name>
<accession>A0A8K0CMW2</accession>
<sequence length="146" mass="16897">MNEGLHNTKYGGQYGRLEESLSIDENMISYYGKHYAKQFIRGKPIRFRFRNWAICSSSGYTLNFGIYMERKKQQEKVFGIGGDTVIFLLEKAQITPNQGFKIFFDNCFTSVKLMKYLSDKEFCATGTIQDGTTKNCLMSDKKIMEK</sequence>
<organism evidence="2 3">
    <name type="scientific">Ignelater luminosus</name>
    <name type="common">Cucubano</name>
    <name type="synonym">Pyrophorus luminosus</name>
    <dbReference type="NCBI Taxonomy" id="2038154"/>
    <lineage>
        <taxon>Eukaryota</taxon>
        <taxon>Metazoa</taxon>
        <taxon>Ecdysozoa</taxon>
        <taxon>Arthropoda</taxon>
        <taxon>Hexapoda</taxon>
        <taxon>Insecta</taxon>
        <taxon>Pterygota</taxon>
        <taxon>Neoptera</taxon>
        <taxon>Endopterygota</taxon>
        <taxon>Coleoptera</taxon>
        <taxon>Polyphaga</taxon>
        <taxon>Elateriformia</taxon>
        <taxon>Elateroidea</taxon>
        <taxon>Elateridae</taxon>
        <taxon>Agrypninae</taxon>
        <taxon>Pyrophorini</taxon>
        <taxon>Ignelater</taxon>
    </lineage>
</organism>
<dbReference type="InterPro" id="IPR052638">
    <property type="entry name" value="PiggyBac_TE-derived"/>
</dbReference>
<dbReference type="OrthoDB" id="6740284at2759"/>
<dbReference type="EMBL" id="VTPC01076508">
    <property type="protein sequence ID" value="KAF2888516.1"/>
    <property type="molecule type" value="Genomic_DNA"/>
</dbReference>
<dbReference type="GO" id="GO:0043565">
    <property type="term" value="F:sequence-specific DNA binding"/>
    <property type="evidence" value="ECO:0007669"/>
    <property type="project" value="TreeGrafter"/>
</dbReference>
<dbReference type="InterPro" id="IPR029526">
    <property type="entry name" value="PGBD"/>
</dbReference>
<reference evidence="2" key="1">
    <citation type="submission" date="2019-08" db="EMBL/GenBank/DDBJ databases">
        <title>The genome of the North American firefly Photinus pyralis.</title>
        <authorList>
            <consortium name="Photinus pyralis genome working group"/>
            <person name="Fallon T.R."/>
            <person name="Sander Lower S.E."/>
            <person name="Weng J.-K."/>
        </authorList>
    </citation>
    <scope>NUCLEOTIDE SEQUENCE</scope>
    <source>
        <strain evidence="2">TRF0915ILg1</strain>
        <tissue evidence="2">Whole body</tissue>
    </source>
</reference>
<keyword evidence="3" id="KW-1185">Reference proteome</keyword>
<evidence type="ECO:0000313" key="3">
    <source>
        <dbReference type="Proteomes" id="UP000801492"/>
    </source>
</evidence>
<evidence type="ECO:0000313" key="2">
    <source>
        <dbReference type="EMBL" id="KAF2888516.1"/>
    </source>
</evidence>
<proteinExistence type="predicted"/>
<dbReference type="Proteomes" id="UP000801492">
    <property type="component" value="Unassembled WGS sequence"/>
</dbReference>
<evidence type="ECO:0000259" key="1">
    <source>
        <dbReference type="Pfam" id="PF13843"/>
    </source>
</evidence>
<dbReference type="PANTHER" id="PTHR47055:SF3">
    <property type="entry name" value="PHORBOL-ESTER_DAG-TYPE DOMAIN-CONTAINING PROTEIN"/>
    <property type="match status" value="1"/>
</dbReference>
<feature type="domain" description="PiggyBac transposable element-derived protein" evidence="1">
    <location>
        <begin position="15"/>
        <end position="134"/>
    </location>
</feature>
<protein>
    <recommendedName>
        <fullName evidence="1">PiggyBac transposable element-derived protein domain-containing protein</fullName>
    </recommendedName>
</protein>
<dbReference type="AlphaFoldDB" id="A0A8K0CMW2"/>
<comment type="caution">
    <text evidence="2">The sequence shown here is derived from an EMBL/GenBank/DDBJ whole genome shotgun (WGS) entry which is preliminary data.</text>
</comment>